<dbReference type="PANTHER" id="PTHR45631:SF186">
    <property type="entry name" value="MALECTIN-LIKE DOMAIN-CONTAINING PROTEIN"/>
    <property type="match status" value="1"/>
</dbReference>
<keyword evidence="4 6" id="KW-1133">Transmembrane helix</keyword>
<evidence type="ECO:0000256" key="6">
    <source>
        <dbReference type="SAM" id="Phobius"/>
    </source>
</evidence>
<gene>
    <name evidence="8" type="ORF">CRG98_017885</name>
</gene>
<reference evidence="8 9" key="1">
    <citation type="submission" date="2017-11" db="EMBL/GenBank/DDBJ databases">
        <title>De-novo sequencing of pomegranate (Punica granatum L.) genome.</title>
        <authorList>
            <person name="Akparov Z."/>
            <person name="Amiraslanov A."/>
            <person name="Hajiyeva S."/>
            <person name="Abbasov M."/>
            <person name="Kaur K."/>
            <person name="Hamwieh A."/>
            <person name="Solovyev V."/>
            <person name="Salamov A."/>
            <person name="Braich B."/>
            <person name="Kosarev P."/>
            <person name="Mahmoud A."/>
            <person name="Hajiyev E."/>
            <person name="Babayeva S."/>
            <person name="Izzatullayeva V."/>
            <person name="Mammadov A."/>
            <person name="Mammadov A."/>
            <person name="Sharifova S."/>
            <person name="Ojaghi J."/>
            <person name="Eynullazada K."/>
            <person name="Bayramov B."/>
            <person name="Abdulazimova A."/>
            <person name="Shahmuradov I."/>
        </authorList>
    </citation>
    <scope>NUCLEOTIDE SEQUENCE [LARGE SCALE GENOMIC DNA]</scope>
    <source>
        <strain evidence="9">cv. AG2017</strain>
        <tissue evidence="8">Leaf</tissue>
    </source>
</reference>
<evidence type="ECO:0000256" key="3">
    <source>
        <dbReference type="ARBA" id="ARBA00022729"/>
    </source>
</evidence>
<protein>
    <recommendedName>
        <fullName evidence="7">Malectin-like domain-containing protein</fullName>
    </recommendedName>
</protein>
<dbReference type="PANTHER" id="PTHR45631">
    <property type="entry name" value="OS07G0107800 PROTEIN-RELATED"/>
    <property type="match status" value="1"/>
</dbReference>
<feature type="transmembrane region" description="Helical" evidence="6">
    <location>
        <begin position="424"/>
        <end position="446"/>
    </location>
</feature>
<organism evidence="8 9">
    <name type="scientific">Punica granatum</name>
    <name type="common">Pomegranate</name>
    <dbReference type="NCBI Taxonomy" id="22663"/>
    <lineage>
        <taxon>Eukaryota</taxon>
        <taxon>Viridiplantae</taxon>
        <taxon>Streptophyta</taxon>
        <taxon>Embryophyta</taxon>
        <taxon>Tracheophyta</taxon>
        <taxon>Spermatophyta</taxon>
        <taxon>Magnoliopsida</taxon>
        <taxon>eudicotyledons</taxon>
        <taxon>Gunneridae</taxon>
        <taxon>Pentapetalae</taxon>
        <taxon>rosids</taxon>
        <taxon>malvids</taxon>
        <taxon>Myrtales</taxon>
        <taxon>Lythraceae</taxon>
        <taxon>Punica</taxon>
    </lineage>
</organism>
<dbReference type="EMBL" id="PGOL01001016">
    <property type="protein sequence ID" value="PKI61661.1"/>
    <property type="molecule type" value="Genomic_DNA"/>
</dbReference>
<proteinExistence type="predicted"/>
<dbReference type="GO" id="GO:0016020">
    <property type="term" value="C:membrane"/>
    <property type="evidence" value="ECO:0007669"/>
    <property type="project" value="UniProtKB-SubCell"/>
</dbReference>
<sequence length="470" mass="53466">MDSNRLWSGTSYRDSEESFWWEDENFIRAGENKLLSNSGNNNLTVAEQLNSLRVFTEQNKNCYILPVITNKRNFIKAGFHYGKHDGLSQPPMFYLEFNGKQWAAVSTSIVGPQHEELIYTSPRESISVSLARTQDGQYPFISTLELLPLPDGMYANMSSDMAWHTLYGYMYGATDSILGYPQDKDNWGWQPRNESDFGVLSLTAYFTFIISTSVDYPPDPALLHAIMAPSAEFEFPLYFQGSHGLSLYFELHFVEPTPVHNLRLFDFYISDVYFYTVRPQYRNCTSFGIQSIDDPAVYLIPNKSDLPPIINAIEFYDSVYIQLQGWSGACLPLNSSWQWLTCSEFYPTPNVTSMSVSPILSTYNIAYQNHNLSHETFSYRNLSETFSYRTCPGGLQGHLLDFIQMRALKTIIDGNHVHRDRRPLIVGLTVGLTTAGLLLIIGVAYCTPLKHKIKWPSRSARSSSVELATN</sequence>
<keyword evidence="9" id="KW-1185">Reference proteome</keyword>
<dbReference type="Pfam" id="PF12819">
    <property type="entry name" value="Malectin_like"/>
    <property type="match status" value="1"/>
</dbReference>
<comment type="caution">
    <text evidence="8">The sequence shown here is derived from an EMBL/GenBank/DDBJ whole genome shotgun (WGS) entry which is preliminary data.</text>
</comment>
<comment type="subcellular location">
    <subcellularLocation>
        <location evidence="1">Membrane</location>
        <topology evidence="1">Single-pass membrane protein</topology>
    </subcellularLocation>
</comment>
<dbReference type="Proteomes" id="UP000233551">
    <property type="component" value="Unassembled WGS sequence"/>
</dbReference>
<evidence type="ECO:0000313" key="8">
    <source>
        <dbReference type="EMBL" id="PKI61661.1"/>
    </source>
</evidence>
<keyword evidence="3" id="KW-0732">Signal</keyword>
<keyword evidence="2 6" id="KW-0812">Transmembrane</keyword>
<feature type="domain" description="Malectin-like" evidence="7">
    <location>
        <begin position="10"/>
        <end position="317"/>
    </location>
</feature>
<dbReference type="AlphaFoldDB" id="A0A2I0JZB4"/>
<evidence type="ECO:0000259" key="7">
    <source>
        <dbReference type="Pfam" id="PF12819"/>
    </source>
</evidence>
<dbReference type="STRING" id="22663.A0A2I0JZB4"/>
<evidence type="ECO:0000313" key="9">
    <source>
        <dbReference type="Proteomes" id="UP000233551"/>
    </source>
</evidence>
<accession>A0A2I0JZB4</accession>
<dbReference type="InterPro" id="IPR024788">
    <property type="entry name" value="Malectin-like_Carb-bd_dom"/>
</dbReference>
<evidence type="ECO:0000256" key="1">
    <source>
        <dbReference type="ARBA" id="ARBA00004167"/>
    </source>
</evidence>
<name>A0A2I0JZB4_PUNGR</name>
<evidence type="ECO:0000256" key="4">
    <source>
        <dbReference type="ARBA" id="ARBA00022989"/>
    </source>
</evidence>
<evidence type="ECO:0000256" key="5">
    <source>
        <dbReference type="ARBA" id="ARBA00023136"/>
    </source>
</evidence>
<keyword evidence="5 6" id="KW-0472">Membrane</keyword>
<evidence type="ECO:0000256" key="2">
    <source>
        <dbReference type="ARBA" id="ARBA00022692"/>
    </source>
</evidence>